<gene>
    <name evidence="2" type="ORF">CAEBREN_14044</name>
</gene>
<keyword evidence="1" id="KW-1133">Transmembrane helix</keyword>
<accession>G0MCT9</accession>
<keyword evidence="1" id="KW-0472">Membrane</keyword>
<feature type="transmembrane region" description="Helical" evidence="1">
    <location>
        <begin position="77"/>
        <end position="97"/>
    </location>
</feature>
<dbReference type="AlphaFoldDB" id="G0MCT9"/>
<dbReference type="Proteomes" id="UP000008068">
    <property type="component" value="Unassembled WGS sequence"/>
</dbReference>
<dbReference type="FunCoup" id="G0MCT9">
    <property type="interactions" value="1298"/>
</dbReference>
<evidence type="ECO:0000313" key="3">
    <source>
        <dbReference type="Proteomes" id="UP000008068"/>
    </source>
</evidence>
<dbReference type="STRING" id="135651.G0MCT9"/>
<sequence length="144" mass="17235">MHLILLSFPIPLIHNFPWIFRGMQFSYLKTAKINFSDKLYMLFFYLLILVFIFYTFQIDLGTWDKKRRPGNFNFVRGIFVFSIPLSIPILYQAVLAWNTKKLMFKGLHPTTRREWEGVMKKNKDGEWEVDLEPEEHELVDVSVL</sequence>
<dbReference type="EMBL" id="GL379790">
    <property type="protein sequence ID" value="EGT49453.1"/>
    <property type="molecule type" value="Genomic_DNA"/>
</dbReference>
<dbReference type="OrthoDB" id="5849631at2759"/>
<dbReference type="PANTHER" id="PTHR31847:SF1">
    <property type="entry name" value="DUF1084 DOMAIN-CONTAINING PROTEIN-RELATED"/>
    <property type="match status" value="1"/>
</dbReference>
<organism evidence="3">
    <name type="scientific">Caenorhabditis brenneri</name>
    <name type="common">Nematode worm</name>
    <dbReference type="NCBI Taxonomy" id="135651"/>
    <lineage>
        <taxon>Eukaryota</taxon>
        <taxon>Metazoa</taxon>
        <taxon>Ecdysozoa</taxon>
        <taxon>Nematoda</taxon>
        <taxon>Chromadorea</taxon>
        <taxon>Rhabditida</taxon>
        <taxon>Rhabditina</taxon>
        <taxon>Rhabditomorpha</taxon>
        <taxon>Rhabditoidea</taxon>
        <taxon>Rhabditidae</taxon>
        <taxon>Peloderinae</taxon>
        <taxon>Caenorhabditis</taxon>
    </lineage>
</organism>
<dbReference type="eggNOG" id="ENOG502TJ76">
    <property type="taxonomic scope" value="Eukaryota"/>
</dbReference>
<keyword evidence="1" id="KW-0812">Transmembrane</keyword>
<dbReference type="HOGENOM" id="CLU_092918_1_0_1"/>
<keyword evidence="3" id="KW-1185">Reference proteome</keyword>
<proteinExistence type="predicted"/>
<evidence type="ECO:0000256" key="1">
    <source>
        <dbReference type="SAM" id="Phobius"/>
    </source>
</evidence>
<dbReference type="PANTHER" id="PTHR31847">
    <property type="entry name" value="PROTEIN CBG10327"/>
    <property type="match status" value="1"/>
</dbReference>
<feature type="transmembrane region" description="Helical" evidence="1">
    <location>
        <begin position="39"/>
        <end position="56"/>
    </location>
</feature>
<dbReference type="OMA" id="FIRIACH"/>
<dbReference type="InParanoid" id="G0MCT9"/>
<reference evidence="3" key="1">
    <citation type="submission" date="2011-07" db="EMBL/GenBank/DDBJ databases">
        <authorList>
            <consortium name="Caenorhabditis brenneri Sequencing and Analysis Consortium"/>
            <person name="Wilson R.K."/>
        </authorList>
    </citation>
    <scope>NUCLEOTIDE SEQUENCE [LARGE SCALE GENOMIC DNA]</scope>
    <source>
        <strain evidence="3">PB2801</strain>
    </source>
</reference>
<protein>
    <submittedName>
        <fullName evidence="2">Uncharacterized protein</fullName>
    </submittedName>
</protein>
<evidence type="ECO:0000313" key="2">
    <source>
        <dbReference type="EMBL" id="EGT49453.1"/>
    </source>
</evidence>
<name>G0MCT9_CAEBE</name>